<sequence>LLLARFKEENCNLAQIKVDEVLCFMCYIAAKVSANDAVPIYLLDIGSNVFLNIILLHCLCGTVNSILLHVFRHVSILDNSLSVRHGAPVTRQNILGWVRVSVFTTQTSLFCE</sequence>
<dbReference type="Ensembl" id="ENSXETT00000074109">
    <property type="protein sequence ID" value="ENSXETP00000069861"/>
    <property type="gene ID" value="ENSXETG00000034717"/>
</dbReference>
<name>A0A6I8QMX0_XENTR</name>
<dbReference type="PANTHER" id="PTHR48424:SF2">
    <property type="entry name" value="DYNEIN LIGHT CHAIN"/>
    <property type="match status" value="1"/>
</dbReference>
<evidence type="ECO:0000313" key="1">
    <source>
        <dbReference type="Ensembl" id="ENSXETP00000069861"/>
    </source>
</evidence>
<reference evidence="1" key="1">
    <citation type="journal article" date="2010" name="Science">
        <title>The genome of the Western clawed frog Xenopus tropicalis.</title>
        <authorList>
            <person name="Hellsten U."/>
            <person name="Harland R.M."/>
            <person name="Gilchrist M.J."/>
            <person name="Hendrix D."/>
            <person name="Jurka J."/>
            <person name="Kapitonov V."/>
            <person name="Ovcharenko I."/>
            <person name="Putnam N.H."/>
            <person name="Shu S."/>
            <person name="Taher L."/>
            <person name="Blitz I.L."/>
            <person name="Blumberg B."/>
            <person name="Dichmann D.S."/>
            <person name="Dubchak I."/>
            <person name="Amaya E."/>
            <person name="Detter J.C."/>
            <person name="Fletcher R."/>
            <person name="Gerhard D.S."/>
            <person name="Goodstein D."/>
            <person name="Graves T."/>
            <person name="Grigoriev I.V."/>
            <person name="Grimwood J."/>
            <person name="Kawashima T."/>
            <person name="Lindquist E."/>
            <person name="Lucas S.M."/>
            <person name="Mead P.E."/>
            <person name="Mitros T."/>
            <person name="Ogino H."/>
            <person name="Ohta Y."/>
            <person name="Poliakov A.V."/>
            <person name="Pollet N."/>
            <person name="Robert J."/>
            <person name="Salamov A."/>
            <person name="Sater A.K."/>
            <person name="Schmutz J."/>
            <person name="Terry A."/>
            <person name="Vize P.D."/>
            <person name="Warren W.C."/>
            <person name="Wells D."/>
            <person name="Wills A."/>
            <person name="Wilson R.K."/>
            <person name="Zimmerman L.B."/>
            <person name="Zorn A.M."/>
            <person name="Grainger R."/>
            <person name="Grammer T."/>
            <person name="Khokha M.K."/>
            <person name="Richardson P.M."/>
            <person name="Rokhsar D.S."/>
        </authorList>
    </citation>
    <scope>NUCLEOTIDE SEQUENCE [LARGE SCALE GENOMIC DNA]</scope>
    <source>
        <strain evidence="1">Nigerian</strain>
    </source>
</reference>
<proteinExistence type="predicted"/>
<dbReference type="GeneTree" id="ENSGT00960000188608"/>
<accession>A0A6I8QMX0</accession>
<protein>
    <submittedName>
        <fullName evidence="1">Uncharacterized protein</fullName>
    </submittedName>
</protein>
<dbReference type="InParanoid" id="A0A6I8QMX0"/>
<reference evidence="1" key="2">
    <citation type="submission" date="2020-05" db="UniProtKB">
        <authorList>
            <consortium name="Ensembl"/>
        </authorList>
    </citation>
    <scope>IDENTIFICATION</scope>
</reference>
<dbReference type="PANTHER" id="PTHR48424">
    <property type="entry name" value="DYNEIN LIGHT CHAIN-RELATED"/>
    <property type="match status" value="1"/>
</dbReference>
<organism evidence="1">
    <name type="scientific">Xenopus tropicalis</name>
    <name type="common">Western clawed frog</name>
    <name type="synonym">Silurana tropicalis</name>
    <dbReference type="NCBI Taxonomy" id="8364"/>
    <lineage>
        <taxon>Eukaryota</taxon>
        <taxon>Metazoa</taxon>
        <taxon>Chordata</taxon>
        <taxon>Craniata</taxon>
        <taxon>Vertebrata</taxon>
        <taxon>Euteleostomi</taxon>
        <taxon>Amphibia</taxon>
        <taxon>Batrachia</taxon>
        <taxon>Anura</taxon>
        <taxon>Pipoidea</taxon>
        <taxon>Pipidae</taxon>
        <taxon>Xenopodinae</taxon>
        <taxon>Xenopus</taxon>
        <taxon>Silurana</taxon>
    </lineage>
</organism>
<dbReference type="Bgee" id="ENSXETG00000034717">
    <property type="expression patterns" value="Expressed in heart and 5 other cell types or tissues"/>
</dbReference>
<dbReference type="AlphaFoldDB" id="A0A6I8QMX0"/>